<keyword evidence="6" id="KW-1185">Reference proteome</keyword>
<evidence type="ECO:0000313" key="6">
    <source>
        <dbReference type="Proteomes" id="UP001204320"/>
    </source>
</evidence>
<evidence type="ECO:0000256" key="2">
    <source>
        <dbReference type="ARBA" id="ARBA00023125"/>
    </source>
</evidence>
<evidence type="ECO:0000256" key="3">
    <source>
        <dbReference type="ARBA" id="ARBA00023163"/>
    </source>
</evidence>
<feature type="domain" description="HTH gntR-type" evidence="4">
    <location>
        <begin position="11"/>
        <end position="79"/>
    </location>
</feature>
<dbReference type="PANTHER" id="PTHR38445">
    <property type="entry name" value="HTH-TYPE TRANSCRIPTIONAL REPRESSOR YTRA"/>
    <property type="match status" value="1"/>
</dbReference>
<sequence length="143" mass="15345">MPVVIDQMSEEPIYRQIRAQVIEAIATGELSPGDPLPSVRSLARDLGVNLHTVNKAYAVLRDEGYLTMRGRSGSFVADADGAPARHLSAEQDQLMARELLRLAVAYRARGGSEQGFVEEAARQARAAYGAGESLAKGDGTDEC</sequence>
<keyword evidence="2" id="KW-0238">DNA-binding</keyword>
<dbReference type="RefSeq" id="WP_258499185.1">
    <property type="nucleotide sequence ID" value="NZ_JANSKA010000004.1"/>
</dbReference>
<dbReference type="CDD" id="cd07377">
    <property type="entry name" value="WHTH_GntR"/>
    <property type="match status" value="1"/>
</dbReference>
<comment type="caution">
    <text evidence="5">The sequence shown here is derived from an EMBL/GenBank/DDBJ whole genome shotgun (WGS) entry which is preliminary data.</text>
</comment>
<name>A0ABT1Z915_9ACTN</name>
<dbReference type="SMART" id="SM00345">
    <property type="entry name" value="HTH_GNTR"/>
    <property type="match status" value="1"/>
</dbReference>
<protein>
    <submittedName>
        <fullName evidence="5">GntR family transcriptional regulator</fullName>
    </submittedName>
</protein>
<keyword evidence="3" id="KW-0804">Transcription</keyword>
<dbReference type="Proteomes" id="UP001204320">
    <property type="component" value="Unassembled WGS sequence"/>
</dbReference>
<keyword evidence="1" id="KW-0805">Transcription regulation</keyword>
<evidence type="ECO:0000256" key="1">
    <source>
        <dbReference type="ARBA" id="ARBA00023015"/>
    </source>
</evidence>
<dbReference type="SUPFAM" id="SSF46785">
    <property type="entry name" value="Winged helix' DNA-binding domain"/>
    <property type="match status" value="1"/>
</dbReference>
<dbReference type="InterPro" id="IPR000524">
    <property type="entry name" value="Tscrpt_reg_HTH_GntR"/>
</dbReference>
<evidence type="ECO:0000313" key="5">
    <source>
        <dbReference type="EMBL" id="MCR9036702.1"/>
    </source>
</evidence>
<dbReference type="InterPro" id="IPR036390">
    <property type="entry name" value="WH_DNA-bd_sf"/>
</dbReference>
<gene>
    <name evidence="5" type="ORF">NVS32_07035</name>
</gene>
<dbReference type="Pfam" id="PF00392">
    <property type="entry name" value="GntR"/>
    <property type="match status" value="1"/>
</dbReference>
<evidence type="ECO:0000259" key="4">
    <source>
        <dbReference type="PROSITE" id="PS50949"/>
    </source>
</evidence>
<dbReference type="PROSITE" id="PS50949">
    <property type="entry name" value="HTH_GNTR"/>
    <property type="match status" value="1"/>
</dbReference>
<dbReference type="PANTHER" id="PTHR38445:SF12">
    <property type="entry name" value="GNTR-FAMILY TRANSCRIPTIONAL REGULATOR"/>
    <property type="match status" value="1"/>
</dbReference>
<organism evidence="5 6">
    <name type="scientific">Tractidigestivibacter montrealensis</name>
    <dbReference type="NCBI Taxonomy" id="2972466"/>
    <lineage>
        <taxon>Bacteria</taxon>
        <taxon>Bacillati</taxon>
        <taxon>Actinomycetota</taxon>
        <taxon>Coriobacteriia</taxon>
        <taxon>Coriobacteriales</taxon>
        <taxon>Atopobiaceae</taxon>
        <taxon>Tractidigestivibacter</taxon>
    </lineage>
</organism>
<proteinExistence type="predicted"/>
<dbReference type="Gene3D" id="1.10.10.10">
    <property type="entry name" value="Winged helix-like DNA-binding domain superfamily/Winged helix DNA-binding domain"/>
    <property type="match status" value="1"/>
</dbReference>
<reference evidence="5 6" key="1">
    <citation type="submission" date="2022-08" db="EMBL/GenBank/DDBJ databases">
        <title>Tractidigestivibacter montrealensis type strain KD21.</title>
        <authorList>
            <person name="Diop K."/>
            <person name="Richard C."/>
            <person name="Routy B."/>
        </authorList>
    </citation>
    <scope>NUCLEOTIDE SEQUENCE [LARGE SCALE GENOMIC DNA]</scope>
    <source>
        <strain evidence="5 6">KD21</strain>
    </source>
</reference>
<dbReference type="InterPro" id="IPR036388">
    <property type="entry name" value="WH-like_DNA-bd_sf"/>
</dbReference>
<dbReference type="EMBL" id="JANSKA010000004">
    <property type="protein sequence ID" value="MCR9036702.1"/>
    <property type="molecule type" value="Genomic_DNA"/>
</dbReference>
<accession>A0ABT1Z915</accession>